<keyword evidence="7 9" id="KW-0695">RNA-directed DNA polymerase</keyword>
<feature type="domain" description="Reverse transcriptase" evidence="8">
    <location>
        <begin position="45"/>
        <end position="224"/>
    </location>
</feature>
<comment type="caution">
    <text evidence="9">The sequence shown here is derived from an EMBL/GenBank/DDBJ whole genome shotgun (WGS) entry which is preliminary data.</text>
</comment>
<dbReference type="FunFam" id="3.10.10.10:FF:000007">
    <property type="entry name" value="Retrovirus-related Pol polyprotein from transposon 17.6-like Protein"/>
    <property type="match status" value="1"/>
</dbReference>
<dbReference type="Proteomes" id="UP001458880">
    <property type="component" value="Unassembled WGS sequence"/>
</dbReference>
<evidence type="ECO:0000256" key="1">
    <source>
        <dbReference type="ARBA" id="ARBA00022670"/>
    </source>
</evidence>
<keyword evidence="3" id="KW-0548">Nucleotidyltransferase</keyword>
<dbReference type="GO" id="GO:0003964">
    <property type="term" value="F:RNA-directed DNA polymerase activity"/>
    <property type="evidence" value="ECO:0007669"/>
    <property type="project" value="UniProtKB-KW"/>
</dbReference>
<accession>A0AAW1N3X1</accession>
<sequence length="448" mass="51353">MHDLGTTESVQCKIETTTEEPITYRPYRLSYKEREEAREIVDDLKGAGIIVDSTSPYASPILVVRKKDGGVRLCIDYRGLNKITKKMSYPLPLIDDQLERLSGKVYFTTIDMMSGYYQIPVEMDSQHKTAFITPDGLYHFTKMPFGLVNGPAIFQRLVNSVLGPLRFTIAMAYMDDILLPSTTIEEGLVNIAEVLKVLQRANLKLNLKKCNFLYTKIDYLGFEISSRGFRPSARKLKSVVDFPEPNSVTAVRQFLGLTGYCRRFIKNYATKAKPLTELLVKDSTWEWNARHRDSFELLKQELISDNVLAMYSLNAYTEVHTDASNSAVLEKLRVYLIGINFVIVSECSALRSTFAKKHLISRVARWWLKIQEYKFEVQHRAGTQMCHVDVLSRNSIDLGDDTEGAQGLTVLYQTLDETDWLTLAQRQDPKIQEIVDIRMQTFYNRDSK</sequence>
<keyword evidence="2" id="KW-0808">Transferase</keyword>
<dbReference type="PANTHER" id="PTHR37984:SF5">
    <property type="entry name" value="PROTEIN NYNRIN-LIKE"/>
    <property type="match status" value="1"/>
</dbReference>
<dbReference type="GO" id="GO:0004519">
    <property type="term" value="F:endonuclease activity"/>
    <property type="evidence" value="ECO:0007669"/>
    <property type="project" value="UniProtKB-KW"/>
</dbReference>
<evidence type="ECO:0000256" key="3">
    <source>
        <dbReference type="ARBA" id="ARBA00022695"/>
    </source>
</evidence>
<dbReference type="CDD" id="cd01647">
    <property type="entry name" value="RT_LTR"/>
    <property type="match status" value="1"/>
</dbReference>
<protein>
    <submittedName>
        <fullName evidence="9">Reverse transcriptase (RNA-dependent DNA polymerase)</fullName>
    </submittedName>
</protein>
<dbReference type="Gene3D" id="3.30.70.270">
    <property type="match status" value="2"/>
</dbReference>
<organism evidence="9 10">
    <name type="scientific">Popillia japonica</name>
    <name type="common">Japanese beetle</name>
    <dbReference type="NCBI Taxonomy" id="7064"/>
    <lineage>
        <taxon>Eukaryota</taxon>
        <taxon>Metazoa</taxon>
        <taxon>Ecdysozoa</taxon>
        <taxon>Arthropoda</taxon>
        <taxon>Hexapoda</taxon>
        <taxon>Insecta</taxon>
        <taxon>Pterygota</taxon>
        <taxon>Neoptera</taxon>
        <taxon>Endopterygota</taxon>
        <taxon>Coleoptera</taxon>
        <taxon>Polyphaga</taxon>
        <taxon>Scarabaeiformia</taxon>
        <taxon>Scarabaeidae</taxon>
        <taxon>Rutelinae</taxon>
        <taxon>Popillia</taxon>
    </lineage>
</organism>
<dbReference type="FunFam" id="3.30.70.270:FF:000026">
    <property type="entry name" value="Transposon Ty3-G Gag-Pol polyprotein"/>
    <property type="match status" value="1"/>
</dbReference>
<name>A0AAW1N3X1_POPJA</name>
<dbReference type="InterPro" id="IPR050951">
    <property type="entry name" value="Retrovirus_Pol_polyprotein"/>
</dbReference>
<dbReference type="Gene3D" id="3.10.10.10">
    <property type="entry name" value="HIV Type 1 Reverse Transcriptase, subunit A, domain 1"/>
    <property type="match status" value="1"/>
</dbReference>
<dbReference type="InterPro" id="IPR041373">
    <property type="entry name" value="RT_RNaseH"/>
</dbReference>
<dbReference type="InterPro" id="IPR043502">
    <property type="entry name" value="DNA/RNA_pol_sf"/>
</dbReference>
<evidence type="ECO:0000313" key="10">
    <source>
        <dbReference type="Proteomes" id="UP001458880"/>
    </source>
</evidence>
<dbReference type="SUPFAM" id="SSF56672">
    <property type="entry name" value="DNA/RNA polymerases"/>
    <property type="match status" value="1"/>
</dbReference>
<dbReference type="AlphaFoldDB" id="A0AAW1N3X1"/>
<dbReference type="GO" id="GO:0006508">
    <property type="term" value="P:proteolysis"/>
    <property type="evidence" value="ECO:0007669"/>
    <property type="project" value="UniProtKB-KW"/>
</dbReference>
<keyword evidence="5" id="KW-0255">Endonuclease</keyword>
<dbReference type="GO" id="GO:0008233">
    <property type="term" value="F:peptidase activity"/>
    <property type="evidence" value="ECO:0007669"/>
    <property type="project" value="UniProtKB-KW"/>
</dbReference>
<dbReference type="InterPro" id="IPR043128">
    <property type="entry name" value="Rev_trsase/Diguanyl_cyclase"/>
</dbReference>
<evidence type="ECO:0000256" key="5">
    <source>
        <dbReference type="ARBA" id="ARBA00022759"/>
    </source>
</evidence>
<keyword evidence="4" id="KW-0540">Nuclease</keyword>
<evidence type="ECO:0000259" key="8">
    <source>
        <dbReference type="PROSITE" id="PS50878"/>
    </source>
</evidence>
<proteinExistence type="predicted"/>
<keyword evidence="10" id="KW-1185">Reference proteome</keyword>
<evidence type="ECO:0000256" key="6">
    <source>
        <dbReference type="ARBA" id="ARBA00022801"/>
    </source>
</evidence>
<dbReference type="InterPro" id="IPR000477">
    <property type="entry name" value="RT_dom"/>
</dbReference>
<evidence type="ECO:0000256" key="7">
    <source>
        <dbReference type="ARBA" id="ARBA00022918"/>
    </source>
</evidence>
<keyword evidence="1" id="KW-0645">Protease</keyword>
<evidence type="ECO:0000256" key="2">
    <source>
        <dbReference type="ARBA" id="ARBA00022679"/>
    </source>
</evidence>
<dbReference type="Pfam" id="PF17917">
    <property type="entry name" value="RT_RNaseH"/>
    <property type="match status" value="1"/>
</dbReference>
<dbReference type="PANTHER" id="PTHR37984">
    <property type="entry name" value="PROTEIN CBG26694"/>
    <property type="match status" value="1"/>
</dbReference>
<reference evidence="9 10" key="1">
    <citation type="journal article" date="2024" name="BMC Genomics">
        <title>De novo assembly and annotation of Popillia japonica's genome with initial clues to its potential as an invasive pest.</title>
        <authorList>
            <person name="Cucini C."/>
            <person name="Boschi S."/>
            <person name="Funari R."/>
            <person name="Cardaioli E."/>
            <person name="Iannotti N."/>
            <person name="Marturano G."/>
            <person name="Paoli F."/>
            <person name="Bruttini M."/>
            <person name="Carapelli A."/>
            <person name="Frati F."/>
            <person name="Nardi F."/>
        </authorList>
    </citation>
    <scope>NUCLEOTIDE SEQUENCE [LARGE SCALE GENOMIC DNA]</scope>
    <source>
        <strain evidence="9">DMR45628</strain>
    </source>
</reference>
<keyword evidence="6" id="KW-0378">Hydrolase</keyword>
<dbReference type="EMBL" id="JASPKY010000018">
    <property type="protein sequence ID" value="KAK9752645.1"/>
    <property type="molecule type" value="Genomic_DNA"/>
</dbReference>
<dbReference type="PROSITE" id="PS50878">
    <property type="entry name" value="RT_POL"/>
    <property type="match status" value="1"/>
</dbReference>
<evidence type="ECO:0000256" key="4">
    <source>
        <dbReference type="ARBA" id="ARBA00022722"/>
    </source>
</evidence>
<evidence type="ECO:0000313" key="9">
    <source>
        <dbReference type="EMBL" id="KAK9752645.1"/>
    </source>
</evidence>
<gene>
    <name evidence="9" type="ORF">QE152_g3976</name>
</gene>
<dbReference type="Pfam" id="PF00078">
    <property type="entry name" value="RVT_1"/>
    <property type="match status" value="1"/>
</dbReference>